<evidence type="ECO:0000313" key="1">
    <source>
        <dbReference type="EMBL" id="TVU36336.1"/>
    </source>
</evidence>
<proteinExistence type="predicted"/>
<dbReference type="Gramene" id="TVU36336">
    <property type="protein sequence ID" value="TVU36336"/>
    <property type="gene ID" value="EJB05_18268"/>
</dbReference>
<keyword evidence="2" id="KW-1185">Reference proteome</keyword>
<dbReference type="EMBL" id="RWGY01000009">
    <property type="protein sequence ID" value="TVU36336.1"/>
    <property type="molecule type" value="Genomic_DNA"/>
</dbReference>
<sequence length="77" mass="8300">MPVNRPASAAAEVAMCFGNYLLVNQLVAGAVSAPGWLGPFAVRRHHRSTESNTPYTDFGLVSAVDFYIFAIYCACKS</sequence>
<gene>
    <name evidence="1" type="ORF">EJB05_18268</name>
</gene>
<reference evidence="1 2" key="1">
    <citation type="journal article" date="2019" name="Sci. Rep.">
        <title>A high-quality genome of Eragrostis curvula grass provides insights into Poaceae evolution and supports new strategies to enhance forage quality.</title>
        <authorList>
            <person name="Carballo J."/>
            <person name="Santos B.A.C.M."/>
            <person name="Zappacosta D."/>
            <person name="Garbus I."/>
            <person name="Selva J.P."/>
            <person name="Gallo C.A."/>
            <person name="Diaz A."/>
            <person name="Albertini E."/>
            <person name="Caccamo M."/>
            <person name="Echenique V."/>
        </authorList>
    </citation>
    <scope>NUCLEOTIDE SEQUENCE [LARGE SCALE GENOMIC DNA]</scope>
    <source>
        <strain evidence="2">cv. Victoria</strain>
        <tissue evidence="1">Leaf</tissue>
    </source>
</reference>
<protein>
    <submittedName>
        <fullName evidence="1">Uncharacterized protein</fullName>
    </submittedName>
</protein>
<dbReference type="Proteomes" id="UP000324897">
    <property type="component" value="Unassembled WGS sequence"/>
</dbReference>
<organism evidence="1 2">
    <name type="scientific">Eragrostis curvula</name>
    <name type="common">weeping love grass</name>
    <dbReference type="NCBI Taxonomy" id="38414"/>
    <lineage>
        <taxon>Eukaryota</taxon>
        <taxon>Viridiplantae</taxon>
        <taxon>Streptophyta</taxon>
        <taxon>Embryophyta</taxon>
        <taxon>Tracheophyta</taxon>
        <taxon>Spermatophyta</taxon>
        <taxon>Magnoliopsida</taxon>
        <taxon>Liliopsida</taxon>
        <taxon>Poales</taxon>
        <taxon>Poaceae</taxon>
        <taxon>PACMAD clade</taxon>
        <taxon>Chloridoideae</taxon>
        <taxon>Eragrostideae</taxon>
        <taxon>Eragrostidinae</taxon>
        <taxon>Eragrostis</taxon>
    </lineage>
</organism>
<evidence type="ECO:0000313" key="2">
    <source>
        <dbReference type="Proteomes" id="UP000324897"/>
    </source>
</evidence>
<accession>A0A5J9VLK1</accession>
<dbReference type="AlphaFoldDB" id="A0A5J9VLK1"/>
<comment type="caution">
    <text evidence="1">The sequence shown here is derived from an EMBL/GenBank/DDBJ whole genome shotgun (WGS) entry which is preliminary data.</text>
</comment>
<name>A0A5J9VLK1_9POAL</name>